<evidence type="ECO:0000256" key="7">
    <source>
        <dbReference type="ARBA" id="ARBA00038093"/>
    </source>
</evidence>
<keyword evidence="3" id="KW-0540">Nuclease</keyword>
<dbReference type="Pfam" id="PF01850">
    <property type="entry name" value="PIN"/>
    <property type="match status" value="1"/>
</dbReference>
<name>A0A6S6UKM1_9GAMM</name>
<dbReference type="InterPro" id="IPR002716">
    <property type="entry name" value="PIN_dom"/>
</dbReference>
<dbReference type="InterPro" id="IPR029060">
    <property type="entry name" value="PIN-like_dom_sf"/>
</dbReference>
<evidence type="ECO:0000256" key="4">
    <source>
        <dbReference type="ARBA" id="ARBA00022723"/>
    </source>
</evidence>
<evidence type="ECO:0000313" key="9">
    <source>
        <dbReference type="EMBL" id="CAA6829350.1"/>
    </source>
</evidence>
<gene>
    <name evidence="9" type="ORF">HELGO_WM54539</name>
</gene>
<accession>A0A6S6UKM1</accession>
<evidence type="ECO:0000259" key="8">
    <source>
        <dbReference type="Pfam" id="PF01850"/>
    </source>
</evidence>
<keyword evidence="5" id="KW-0378">Hydrolase</keyword>
<dbReference type="Gene3D" id="3.40.50.1010">
    <property type="entry name" value="5'-nuclease"/>
    <property type="match status" value="1"/>
</dbReference>
<keyword evidence="6" id="KW-0460">Magnesium</keyword>
<keyword evidence="2" id="KW-1277">Toxin-antitoxin system</keyword>
<evidence type="ECO:0000256" key="2">
    <source>
        <dbReference type="ARBA" id="ARBA00022649"/>
    </source>
</evidence>
<feature type="domain" description="PIN" evidence="8">
    <location>
        <begin position="24"/>
        <end position="80"/>
    </location>
</feature>
<dbReference type="GO" id="GO:0004518">
    <property type="term" value="F:nuclease activity"/>
    <property type="evidence" value="ECO:0007669"/>
    <property type="project" value="UniProtKB-KW"/>
</dbReference>
<organism evidence="9">
    <name type="scientific">uncultured Thiotrichaceae bacterium</name>
    <dbReference type="NCBI Taxonomy" id="298394"/>
    <lineage>
        <taxon>Bacteria</taxon>
        <taxon>Pseudomonadati</taxon>
        <taxon>Pseudomonadota</taxon>
        <taxon>Gammaproteobacteria</taxon>
        <taxon>Thiotrichales</taxon>
        <taxon>Thiotrichaceae</taxon>
        <taxon>environmental samples</taxon>
    </lineage>
</organism>
<evidence type="ECO:0000256" key="1">
    <source>
        <dbReference type="ARBA" id="ARBA00001946"/>
    </source>
</evidence>
<evidence type="ECO:0000256" key="5">
    <source>
        <dbReference type="ARBA" id="ARBA00022801"/>
    </source>
</evidence>
<dbReference type="EMBL" id="CACVAT010000517">
    <property type="protein sequence ID" value="CAA6829350.1"/>
    <property type="molecule type" value="Genomic_DNA"/>
</dbReference>
<dbReference type="PANTHER" id="PTHR33653:SF1">
    <property type="entry name" value="RIBONUCLEASE VAPC2"/>
    <property type="match status" value="1"/>
</dbReference>
<sequence>MLWNPGNKPLLKNERMNFFCKPLQSLSFDDRCAEEYGQIKASLATKGQIIGPNDILIAAIARVHDTVLVTNNTREFSRVTALRLEDWL</sequence>
<comment type="similarity">
    <text evidence="7">Belongs to the PINc/VapC protein family.</text>
</comment>
<comment type="cofactor">
    <cofactor evidence="1">
        <name>Mg(2+)</name>
        <dbReference type="ChEBI" id="CHEBI:18420"/>
    </cofactor>
</comment>
<dbReference type="CDD" id="cd09881">
    <property type="entry name" value="PIN_VapC4-5_FitB-like"/>
    <property type="match status" value="1"/>
</dbReference>
<dbReference type="GO" id="GO:0046872">
    <property type="term" value="F:metal ion binding"/>
    <property type="evidence" value="ECO:0007669"/>
    <property type="project" value="UniProtKB-KW"/>
</dbReference>
<dbReference type="InterPro" id="IPR050556">
    <property type="entry name" value="Type_II_TA_system_RNase"/>
</dbReference>
<protein>
    <submittedName>
        <fullName evidence="9">Ribonuclease VapC</fullName>
    </submittedName>
</protein>
<dbReference type="AlphaFoldDB" id="A0A6S6UKM1"/>
<reference evidence="9" key="1">
    <citation type="submission" date="2020-01" db="EMBL/GenBank/DDBJ databases">
        <authorList>
            <person name="Meier V. D."/>
            <person name="Meier V D."/>
        </authorList>
    </citation>
    <scope>NUCLEOTIDE SEQUENCE</scope>
    <source>
        <strain evidence="9">HLG_WM_MAG_09</strain>
    </source>
</reference>
<evidence type="ECO:0000256" key="3">
    <source>
        <dbReference type="ARBA" id="ARBA00022722"/>
    </source>
</evidence>
<dbReference type="GO" id="GO:0016787">
    <property type="term" value="F:hydrolase activity"/>
    <property type="evidence" value="ECO:0007669"/>
    <property type="project" value="UniProtKB-KW"/>
</dbReference>
<dbReference type="PANTHER" id="PTHR33653">
    <property type="entry name" value="RIBONUCLEASE VAPC2"/>
    <property type="match status" value="1"/>
</dbReference>
<keyword evidence="4" id="KW-0479">Metal-binding</keyword>
<evidence type="ECO:0000256" key="6">
    <source>
        <dbReference type="ARBA" id="ARBA00022842"/>
    </source>
</evidence>
<dbReference type="SUPFAM" id="SSF88723">
    <property type="entry name" value="PIN domain-like"/>
    <property type="match status" value="1"/>
</dbReference>
<proteinExistence type="inferred from homology"/>